<reference evidence="2" key="1">
    <citation type="submission" date="2021-03" db="EMBL/GenBank/DDBJ databases">
        <authorList>
            <person name="Tagirdzhanova G."/>
        </authorList>
    </citation>
    <scope>NUCLEOTIDE SEQUENCE</scope>
</reference>
<dbReference type="EMBL" id="CAJPDS010000015">
    <property type="protein sequence ID" value="CAF9914963.1"/>
    <property type="molecule type" value="Genomic_DNA"/>
</dbReference>
<comment type="caution">
    <text evidence="2">The sequence shown here is derived from an EMBL/GenBank/DDBJ whole genome shotgun (WGS) entry which is preliminary data.</text>
</comment>
<feature type="region of interest" description="Disordered" evidence="1">
    <location>
        <begin position="227"/>
        <end position="249"/>
    </location>
</feature>
<organism evidence="2 3">
    <name type="scientific">Heterodermia speciosa</name>
    <dbReference type="NCBI Taxonomy" id="116794"/>
    <lineage>
        <taxon>Eukaryota</taxon>
        <taxon>Fungi</taxon>
        <taxon>Dikarya</taxon>
        <taxon>Ascomycota</taxon>
        <taxon>Pezizomycotina</taxon>
        <taxon>Lecanoromycetes</taxon>
        <taxon>OSLEUM clade</taxon>
        <taxon>Lecanoromycetidae</taxon>
        <taxon>Caliciales</taxon>
        <taxon>Physciaceae</taxon>
        <taxon>Heterodermia</taxon>
    </lineage>
</organism>
<proteinExistence type="predicted"/>
<feature type="compositionally biased region" description="Basic and acidic residues" evidence="1">
    <location>
        <begin position="240"/>
        <end position="249"/>
    </location>
</feature>
<gene>
    <name evidence="2" type="ORF">HETSPECPRED_002250</name>
</gene>
<dbReference type="AlphaFoldDB" id="A0A8H3IDZ6"/>
<evidence type="ECO:0000313" key="3">
    <source>
        <dbReference type="Proteomes" id="UP000664521"/>
    </source>
</evidence>
<accession>A0A8H3IDZ6</accession>
<sequence length="249" mass="28423">MADINCDPGPSLESLPAELINQICGDISGGEHCNLLQVSKRLKDNGIEDLYGNRVCMVRNAYIIRGSDREEYNVESLDRFIDRSIPMTNGRVGPLDCEIKNLDVEIINRLCSTGSNRPKNWVPMFDPSVRRKRCVVTIRYDSHKPVAEAKKGILEFMRDLHQFEEVTLKYRPLSEDCTTDPQDHVLVRQSQDIAFRDYQSQLEAVLGPSEVHEDADVALRCLSWKPRENKQESRSTQSGLERRDSDEGQ</sequence>
<evidence type="ECO:0000256" key="1">
    <source>
        <dbReference type="SAM" id="MobiDB-lite"/>
    </source>
</evidence>
<name>A0A8H3IDZ6_9LECA</name>
<evidence type="ECO:0000313" key="2">
    <source>
        <dbReference type="EMBL" id="CAF9914963.1"/>
    </source>
</evidence>
<dbReference type="Proteomes" id="UP000664521">
    <property type="component" value="Unassembled WGS sequence"/>
</dbReference>
<protein>
    <submittedName>
        <fullName evidence="2">Uncharacterized protein</fullName>
    </submittedName>
</protein>
<keyword evidence="3" id="KW-1185">Reference proteome</keyword>